<protein>
    <submittedName>
        <fullName evidence="2">Uncharacterized protein</fullName>
    </submittedName>
</protein>
<name>S9TDT7_9TRYP</name>
<sequence length="109" mass="11889">MYRFFPTRLTDRRTAVTLAPGRLWFHNHTSTRGIRYTARSLGPRAAVGAGRTGGGGRRKHHSDSTDGGLPPPSRQRPRGASPFHFSSFPTATSRRASGGGRSRTRAARC</sequence>
<accession>S9TDT7</accession>
<evidence type="ECO:0000313" key="3">
    <source>
        <dbReference type="Proteomes" id="UP000015354"/>
    </source>
</evidence>
<evidence type="ECO:0000256" key="1">
    <source>
        <dbReference type="SAM" id="MobiDB-lite"/>
    </source>
</evidence>
<dbReference type="Proteomes" id="UP000015354">
    <property type="component" value="Unassembled WGS sequence"/>
</dbReference>
<evidence type="ECO:0000313" key="2">
    <source>
        <dbReference type="EMBL" id="EPY16182.1"/>
    </source>
</evidence>
<comment type="caution">
    <text evidence="2">The sequence shown here is derived from an EMBL/GenBank/DDBJ whole genome shotgun (WGS) entry which is preliminary data.</text>
</comment>
<dbReference type="AlphaFoldDB" id="S9TDT7"/>
<dbReference type="EMBL" id="ATMH01011454">
    <property type="protein sequence ID" value="EPY16182.1"/>
    <property type="molecule type" value="Genomic_DNA"/>
</dbReference>
<gene>
    <name evidence="2" type="ORF">STCU_11495</name>
</gene>
<organism evidence="2 3">
    <name type="scientific">Strigomonas culicis</name>
    <dbReference type="NCBI Taxonomy" id="28005"/>
    <lineage>
        <taxon>Eukaryota</taxon>
        <taxon>Discoba</taxon>
        <taxon>Euglenozoa</taxon>
        <taxon>Kinetoplastea</taxon>
        <taxon>Metakinetoplastina</taxon>
        <taxon>Trypanosomatida</taxon>
        <taxon>Trypanosomatidae</taxon>
        <taxon>Strigomonadinae</taxon>
        <taxon>Strigomonas</taxon>
    </lineage>
</organism>
<reference evidence="2 3" key="1">
    <citation type="journal article" date="2013" name="PLoS ONE">
        <title>Predicting the Proteins of Angomonas deanei, Strigomonas culicis and Their Respective Endosymbionts Reveals New Aspects of the Trypanosomatidae Family.</title>
        <authorList>
            <person name="Motta M.C."/>
            <person name="Martins A.C."/>
            <person name="de Souza S.S."/>
            <person name="Catta-Preta C.M."/>
            <person name="Silva R."/>
            <person name="Klein C.C."/>
            <person name="de Almeida L.G."/>
            <person name="de Lima Cunha O."/>
            <person name="Ciapina L.P."/>
            <person name="Brocchi M."/>
            <person name="Colabardini A.C."/>
            <person name="de Araujo Lima B."/>
            <person name="Machado C.R."/>
            <person name="de Almeida Soares C.M."/>
            <person name="Probst C.M."/>
            <person name="de Menezes C.B."/>
            <person name="Thompson C.E."/>
            <person name="Bartholomeu D.C."/>
            <person name="Gradia D.F."/>
            <person name="Pavoni D.P."/>
            <person name="Grisard E.C."/>
            <person name="Fantinatti-Garboggini F."/>
            <person name="Marchini F.K."/>
            <person name="Rodrigues-Luiz G.F."/>
            <person name="Wagner G."/>
            <person name="Goldman G.H."/>
            <person name="Fietto J.L."/>
            <person name="Elias M.C."/>
            <person name="Goldman M.H."/>
            <person name="Sagot M.F."/>
            <person name="Pereira M."/>
            <person name="Stoco P.H."/>
            <person name="de Mendonca-Neto R.P."/>
            <person name="Teixeira S.M."/>
            <person name="Maciel T.E."/>
            <person name="de Oliveira Mendes T.A."/>
            <person name="Urmenyi T.P."/>
            <person name="de Souza W."/>
            <person name="Schenkman S."/>
            <person name="de Vasconcelos A.T."/>
        </authorList>
    </citation>
    <scope>NUCLEOTIDE SEQUENCE [LARGE SCALE GENOMIC DNA]</scope>
</reference>
<feature type="region of interest" description="Disordered" evidence="1">
    <location>
        <begin position="39"/>
        <end position="109"/>
    </location>
</feature>
<proteinExistence type="predicted"/>
<keyword evidence="3" id="KW-1185">Reference proteome</keyword>